<proteinExistence type="predicted"/>
<accession>A0ABN7WHU3</accession>
<dbReference type="EMBL" id="CAJVQB010045258">
    <property type="protein sequence ID" value="CAG8832386.1"/>
    <property type="molecule type" value="Genomic_DNA"/>
</dbReference>
<protein>
    <submittedName>
        <fullName evidence="1">4161_t:CDS:1</fullName>
    </submittedName>
</protein>
<sequence>NVTISRVEGAHAMLKTYLQVLMGNLHIVHEKISLVIENQYQEIKTKSSQEIIRIPQAQNNQFYAQQHQLSQQEPFETENSLHQKWENFSHQFTFLSIYQKNTTLERISSLFQELTVIIQDLEIQHTRGYPAGTKNCFQSSTKRDPSTFELIISRKCGICHEARHNSKTCPNTEIDSLDENSHTRRCGICCETRYNSRICPNIESSNEYS</sequence>
<reference evidence="1 2" key="1">
    <citation type="submission" date="2021-06" db="EMBL/GenBank/DDBJ databases">
        <authorList>
            <person name="Kallberg Y."/>
            <person name="Tangrot J."/>
            <person name="Rosling A."/>
        </authorList>
    </citation>
    <scope>NUCLEOTIDE SEQUENCE [LARGE SCALE GENOMIC DNA]</scope>
    <source>
        <strain evidence="1 2">120-4 pot B 10/14</strain>
    </source>
</reference>
<gene>
    <name evidence="1" type="ORF">GMARGA_LOCUS31031</name>
</gene>
<evidence type="ECO:0000313" key="1">
    <source>
        <dbReference type="EMBL" id="CAG8832386.1"/>
    </source>
</evidence>
<keyword evidence="2" id="KW-1185">Reference proteome</keyword>
<dbReference type="Proteomes" id="UP000789901">
    <property type="component" value="Unassembled WGS sequence"/>
</dbReference>
<organism evidence="1 2">
    <name type="scientific">Gigaspora margarita</name>
    <dbReference type="NCBI Taxonomy" id="4874"/>
    <lineage>
        <taxon>Eukaryota</taxon>
        <taxon>Fungi</taxon>
        <taxon>Fungi incertae sedis</taxon>
        <taxon>Mucoromycota</taxon>
        <taxon>Glomeromycotina</taxon>
        <taxon>Glomeromycetes</taxon>
        <taxon>Diversisporales</taxon>
        <taxon>Gigasporaceae</taxon>
        <taxon>Gigaspora</taxon>
    </lineage>
</organism>
<evidence type="ECO:0000313" key="2">
    <source>
        <dbReference type="Proteomes" id="UP000789901"/>
    </source>
</evidence>
<name>A0ABN7WHU3_GIGMA</name>
<comment type="caution">
    <text evidence="1">The sequence shown here is derived from an EMBL/GenBank/DDBJ whole genome shotgun (WGS) entry which is preliminary data.</text>
</comment>
<feature type="non-terminal residue" evidence="1">
    <location>
        <position position="1"/>
    </location>
</feature>